<comment type="caution">
    <text evidence="1">The sequence shown here is derived from an EMBL/GenBank/DDBJ whole genome shotgun (WGS) entry which is preliminary data.</text>
</comment>
<sequence>MFPIDLIFAIDVSNDLCSVKPLFAAGEPTTPVAVVHLSRRQRMRQWCEGGFRGMTSIVILFSETLATSRRCPHSLPRVSEFKDPGEDYCRRGESILLGSPHIPE</sequence>
<evidence type="ECO:0000313" key="1">
    <source>
        <dbReference type="EMBL" id="GIY85518.1"/>
    </source>
</evidence>
<evidence type="ECO:0000313" key="2">
    <source>
        <dbReference type="Proteomes" id="UP001054945"/>
    </source>
</evidence>
<dbReference type="Proteomes" id="UP001054945">
    <property type="component" value="Unassembled WGS sequence"/>
</dbReference>
<gene>
    <name evidence="1" type="ORF">CEXT_283521</name>
</gene>
<reference evidence="1 2" key="1">
    <citation type="submission" date="2021-06" db="EMBL/GenBank/DDBJ databases">
        <title>Caerostris extrusa draft genome.</title>
        <authorList>
            <person name="Kono N."/>
            <person name="Arakawa K."/>
        </authorList>
    </citation>
    <scope>NUCLEOTIDE SEQUENCE [LARGE SCALE GENOMIC DNA]</scope>
</reference>
<proteinExistence type="predicted"/>
<protein>
    <submittedName>
        <fullName evidence="1">Uncharacterized protein</fullName>
    </submittedName>
</protein>
<dbReference type="AlphaFoldDB" id="A0AAV4WVG2"/>
<accession>A0AAV4WVG2</accession>
<dbReference type="EMBL" id="BPLR01016663">
    <property type="protein sequence ID" value="GIY85518.1"/>
    <property type="molecule type" value="Genomic_DNA"/>
</dbReference>
<name>A0AAV4WVG2_CAEEX</name>
<keyword evidence="2" id="KW-1185">Reference proteome</keyword>
<organism evidence="1 2">
    <name type="scientific">Caerostris extrusa</name>
    <name type="common">Bark spider</name>
    <name type="synonym">Caerostris bankana</name>
    <dbReference type="NCBI Taxonomy" id="172846"/>
    <lineage>
        <taxon>Eukaryota</taxon>
        <taxon>Metazoa</taxon>
        <taxon>Ecdysozoa</taxon>
        <taxon>Arthropoda</taxon>
        <taxon>Chelicerata</taxon>
        <taxon>Arachnida</taxon>
        <taxon>Araneae</taxon>
        <taxon>Araneomorphae</taxon>
        <taxon>Entelegynae</taxon>
        <taxon>Araneoidea</taxon>
        <taxon>Araneidae</taxon>
        <taxon>Caerostris</taxon>
    </lineage>
</organism>